<proteinExistence type="predicted"/>
<evidence type="ECO:0000313" key="1">
    <source>
        <dbReference type="EMBL" id="MDX8032608.1"/>
    </source>
</evidence>
<protein>
    <recommendedName>
        <fullName evidence="3">NB-ARC domain-containing protein</fullName>
    </recommendedName>
</protein>
<dbReference type="PANTHER" id="PTHR47691:SF3">
    <property type="entry name" value="HTH-TYPE TRANSCRIPTIONAL REGULATOR RV0890C-RELATED"/>
    <property type="match status" value="1"/>
</dbReference>
<dbReference type="RefSeq" id="WP_319967646.1">
    <property type="nucleotide sequence ID" value="NZ_JAXAVW010000016.1"/>
</dbReference>
<organism evidence="1 2">
    <name type="scientific">Lentzea miocenica</name>
    <dbReference type="NCBI Taxonomy" id="3095431"/>
    <lineage>
        <taxon>Bacteria</taxon>
        <taxon>Bacillati</taxon>
        <taxon>Actinomycetota</taxon>
        <taxon>Actinomycetes</taxon>
        <taxon>Pseudonocardiales</taxon>
        <taxon>Pseudonocardiaceae</taxon>
        <taxon>Lentzea</taxon>
    </lineage>
</organism>
<keyword evidence="2" id="KW-1185">Reference proteome</keyword>
<gene>
    <name evidence="1" type="ORF">SK803_20530</name>
</gene>
<dbReference type="PRINTS" id="PR00364">
    <property type="entry name" value="DISEASERSIST"/>
</dbReference>
<evidence type="ECO:0008006" key="3">
    <source>
        <dbReference type="Google" id="ProtNLM"/>
    </source>
</evidence>
<dbReference type="Gene3D" id="3.40.50.300">
    <property type="entry name" value="P-loop containing nucleotide triphosphate hydrolases"/>
    <property type="match status" value="1"/>
</dbReference>
<evidence type="ECO:0000313" key="2">
    <source>
        <dbReference type="Proteomes" id="UP001285521"/>
    </source>
</evidence>
<dbReference type="PANTHER" id="PTHR47691">
    <property type="entry name" value="REGULATOR-RELATED"/>
    <property type="match status" value="1"/>
</dbReference>
<reference evidence="1 2" key="2">
    <citation type="submission" date="2023-11" db="EMBL/GenBank/DDBJ databases">
        <authorList>
            <person name="Lara A.C."/>
            <person name="Chronakova A."/>
        </authorList>
    </citation>
    <scope>NUCLEOTIDE SEQUENCE [LARGE SCALE GENOMIC DNA]</scope>
    <source>
        <strain evidence="1 2">BCCO 10_0856</strain>
    </source>
</reference>
<comment type="caution">
    <text evidence="1">The sequence shown here is derived from an EMBL/GenBank/DDBJ whole genome shotgun (WGS) entry which is preliminary data.</text>
</comment>
<name>A0ABU4T384_9PSEU</name>
<dbReference type="EMBL" id="JAXAVW010000016">
    <property type="protein sequence ID" value="MDX8032608.1"/>
    <property type="molecule type" value="Genomic_DNA"/>
</dbReference>
<dbReference type="InterPro" id="IPR027417">
    <property type="entry name" value="P-loop_NTPase"/>
</dbReference>
<accession>A0ABU4T384</accession>
<sequence>MFTPGRPRTLDDYVAALRALKVDAGSPSITDITRRIHASWQKAGRPRSEWPARSTVGNCFQTGRRRPNFDLILAVVDVLVDGDVALVGQWRQALRRVLGETDATACARVQCELPSDLPEFAGRTELVDRFSSGGVVALDGMPGIGKTALAVHLGHRWIRRGLVNGPVLFVNLRGFDQTRPPVTAAAVLESFLRMLGVPGDLIPPDVDARIRAYHRELAGTRALVVLDNAADAAQVEPLLPPHGHHAVITGRRTPQGLHSVTLPALTSPEALQVLRQIAAPRRFDPGPATRVAHASTGHPLALSIIGRHMREHPGWTLNDYVESMAALSLEGGLRNTFALSDRALPPESRRLLRLLTLHPGDIFDVRAASALANRAVRPVRRLLDTLLSAHLLECAGRGRYRFHDLVRAYAAERLGVDEPVSGCRSALERLRDHSKLRLVS</sequence>
<reference evidence="1 2" key="1">
    <citation type="submission" date="2023-11" db="EMBL/GenBank/DDBJ databases">
        <title>Lentzea sokolovensis, sp. nov., Lentzea kristufkii, sp. nov., and Lentzea miocenensis, sp. nov., rare actinobacteria from Sokolov Coal Basin, Miocene lacustrine sediment, Czech Republic.</title>
        <authorList>
            <person name="Lara A."/>
            <person name="Kotroba L."/>
            <person name="Nouioui I."/>
            <person name="Neumann-Schaal M."/>
            <person name="Mast Y."/>
            <person name="Chronakova A."/>
        </authorList>
    </citation>
    <scope>NUCLEOTIDE SEQUENCE [LARGE SCALE GENOMIC DNA]</scope>
    <source>
        <strain evidence="1 2">BCCO 10_0856</strain>
    </source>
</reference>
<dbReference type="Proteomes" id="UP001285521">
    <property type="component" value="Unassembled WGS sequence"/>
</dbReference>
<dbReference type="SUPFAM" id="SSF52540">
    <property type="entry name" value="P-loop containing nucleoside triphosphate hydrolases"/>
    <property type="match status" value="1"/>
</dbReference>